<feature type="compositionally biased region" description="Polar residues" evidence="1">
    <location>
        <begin position="144"/>
        <end position="168"/>
    </location>
</feature>
<evidence type="ECO:0000256" key="1">
    <source>
        <dbReference type="SAM" id="MobiDB-lite"/>
    </source>
</evidence>
<keyword evidence="2" id="KW-0812">Transmembrane</keyword>
<accession>A0A5B7BU34</accession>
<keyword evidence="2" id="KW-1133">Transmembrane helix</keyword>
<dbReference type="EMBL" id="GHES01041558">
    <property type="protein sequence ID" value="MPA72117.1"/>
    <property type="molecule type" value="Transcribed_RNA"/>
</dbReference>
<dbReference type="SUPFAM" id="SSF52087">
    <property type="entry name" value="CRAL/TRIO domain"/>
    <property type="match status" value="1"/>
</dbReference>
<dbReference type="SMART" id="SM00516">
    <property type="entry name" value="SEC14"/>
    <property type="match status" value="1"/>
</dbReference>
<feature type="transmembrane region" description="Helical" evidence="2">
    <location>
        <begin position="446"/>
        <end position="469"/>
    </location>
</feature>
<dbReference type="PANTHER" id="PTHR47041">
    <property type="entry name" value="SEC14 CYTOSOLIC FACTOR FAMILY PROTEIN / PHOSPHOGLYCERIDE TRANSFER FAMILY PROTEIN"/>
    <property type="match status" value="1"/>
</dbReference>
<reference evidence="4" key="1">
    <citation type="submission" date="2019-08" db="EMBL/GenBank/DDBJ databases">
        <title>Reference gene set and small RNA set construction with multiple tissues from Davidia involucrata Baill.</title>
        <authorList>
            <person name="Yang H."/>
            <person name="Zhou C."/>
            <person name="Li G."/>
            <person name="Wang J."/>
            <person name="Gao P."/>
            <person name="Wang M."/>
            <person name="Wang R."/>
            <person name="Zhao Y."/>
        </authorList>
    </citation>
    <scope>NUCLEOTIDE SEQUENCE</scope>
    <source>
        <tissue evidence="4">Mixed with DoveR01_LX</tissue>
    </source>
</reference>
<feature type="domain" description="CRAL-TRIO" evidence="3">
    <location>
        <begin position="239"/>
        <end position="400"/>
    </location>
</feature>
<evidence type="ECO:0000256" key="2">
    <source>
        <dbReference type="SAM" id="Phobius"/>
    </source>
</evidence>
<gene>
    <name evidence="4" type="ORF">Din_041558</name>
</gene>
<organism evidence="4">
    <name type="scientific">Davidia involucrata</name>
    <name type="common">Dove tree</name>
    <dbReference type="NCBI Taxonomy" id="16924"/>
    <lineage>
        <taxon>Eukaryota</taxon>
        <taxon>Viridiplantae</taxon>
        <taxon>Streptophyta</taxon>
        <taxon>Embryophyta</taxon>
        <taxon>Tracheophyta</taxon>
        <taxon>Spermatophyta</taxon>
        <taxon>Magnoliopsida</taxon>
        <taxon>eudicotyledons</taxon>
        <taxon>Gunneridae</taxon>
        <taxon>Pentapetalae</taxon>
        <taxon>asterids</taxon>
        <taxon>Cornales</taxon>
        <taxon>Nyssaceae</taxon>
        <taxon>Davidia</taxon>
    </lineage>
</organism>
<feature type="region of interest" description="Disordered" evidence="1">
    <location>
        <begin position="138"/>
        <end position="168"/>
    </location>
</feature>
<dbReference type="Gene3D" id="3.40.525.10">
    <property type="entry name" value="CRAL-TRIO lipid binding domain"/>
    <property type="match status" value="1"/>
</dbReference>
<name>A0A5B7BU34_DAVIN</name>
<sequence length="482" mass="54669">MGDSLRVFHPGNNLDSRVITSKKLSKRCVLALTPKVLSHKTLKCVSSMKQGILGIGAAGDIVLFLLKTAALDIVRRFSKAKCPLAWHGLQVLQMLAYPPFKWIQQWAPFKGLVNFMQTLSRPLLVLTIATIFPDKSACTKEAPDSSNDSQTYSESQLGPSAQLSTPDTRSCDEVLERRASEKWLLQLHKELEKQGITLPERLNEDELRRFYAAANSEFPRLLSSVKKTIRWRQTYTILSSQELERWSNLVFWHGCDVKLRPCLIIRLGLACSNLIFNDRPIFVKAVVSQIEHGVMHLVNAENPQITVLMDCEGFSPFGFPMQMMRSCAILLQDHYPNRLGCLIVIRLRPVARVITQTLFQVLRPATQQKVRIVGENFQKVLSEYLETFPYFLGGKCPCSKCSDPVDIQGMNEEMKSTAGPSNHATVTSPDFYYHTDTSMNRNRDQVVRTAIIGVLLLWLIIAFILGMHYPEHLPFLYRQGRS</sequence>
<proteinExistence type="predicted"/>
<dbReference type="InterPro" id="IPR001251">
    <property type="entry name" value="CRAL-TRIO_dom"/>
</dbReference>
<protein>
    <recommendedName>
        <fullName evidence="3">CRAL-TRIO domain-containing protein</fullName>
    </recommendedName>
</protein>
<keyword evidence="2" id="KW-0472">Membrane</keyword>
<dbReference type="AlphaFoldDB" id="A0A5B7BU34"/>
<evidence type="ECO:0000259" key="3">
    <source>
        <dbReference type="PROSITE" id="PS50191"/>
    </source>
</evidence>
<dbReference type="CDD" id="cd00170">
    <property type="entry name" value="SEC14"/>
    <property type="match status" value="1"/>
</dbReference>
<dbReference type="PANTHER" id="PTHR47041:SF7">
    <property type="entry name" value="PHOSPHATIDYLINOSITOL_PHOSPHATIDYLCHOLINE TRANSFER PROTEIN SFH12-LIKE ISOFORM X1"/>
    <property type="match status" value="1"/>
</dbReference>
<dbReference type="PROSITE" id="PS50191">
    <property type="entry name" value="CRAL_TRIO"/>
    <property type="match status" value="1"/>
</dbReference>
<dbReference type="InterPro" id="IPR036865">
    <property type="entry name" value="CRAL-TRIO_dom_sf"/>
</dbReference>
<evidence type="ECO:0000313" key="4">
    <source>
        <dbReference type="EMBL" id="MPA72117.1"/>
    </source>
</evidence>
<feature type="transmembrane region" description="Helical" evidence="2">
    <location>
        <begin position="51"/>
        <end position="71"/>
    </location>
</feature>
<dbReference type="Pfam" id="PF00650">
    <property type="entry name" value="CRAL_TRIO"/>
    <property type="match status" value="1"/>
</dbReference>